<comment type="caution">
    <text evidence="9">The sequence shown here is derived from an EMBL/GenBank/DDBJ whole genome shotgun (WGS) entry which is preliminary data.</text>
</comment>
<dbReference type="SUPFAM" id="SSF49764">
    <property type="entry name" value="HSP20-like chaperones"/>
    <property type="match status" value="1"/>
</dbReference>
<keyword evidence="7" id="KW-1133">Transmembrane helix</keyword>
<feature type="region of interest" description="Disordered" evidence="6">
    <location>
        <begin position="105"/>
        <end position="261"/>
    </location>
</feature>
<organism evidence="9 10">
    <name type="scientific">Phaseolus coccineus</name>
    <name type="common">Scarlet runner bean</name>
    <name type="synonym">Phaseolus multiflorus</name>
    <dbReference type="NCBI Taxonomy" id="3886"/>
    <lineage>
        <taxon>Eukaryota</taxon>
        <taxon>Viridiplantae</taxon>
        <taxon>Streptophyta</taxon>
        <taxon>Embryophyta</taxon>
        <taxon>Tracheophyta</taxon>
        <taxon>Spermatophyta</taxon>
        <taxon>Magnoliopsida</taxon>
        <taxon>eudicotyledons</taxon>
        <taxon>Gunneridae</taxon>
        <taxon>Pentapetalae</taxon>
        <taxon>rosids</taxon>
        <taxon>fabids</taxon>
        <taxon>Fabales</taxon>
        <taxon>Fabaceae</taxon>
        <taxon>Papilionoideae</taxon>
        <taxon>50 kb inversion clade</taxon>
        <taxon>NPAAA clade</taxon>
        <taxon>indigoferoid/millettioid clade</taxon>
        <taxon>Phaseoleae</taxon>
        <taxon>Phaseolus</taxon>
    </lineage>
</organism>
<evidence type="ECO:0000256" key="4">
    <source>
        <dbReference type="PROSITE-ProRule" id="PRU00285"/>
    </source>
</evidence>
<dbReference type="GO" id="GO:0005886">
    <property type="term" value="C:plasma membrane"/>
    <property type="evidence" value="ECO:0007669"/>
    <property type="project" value="UniProtKB-SubCell"/>
</dbReference>
<feature type="transmembrane region" description="Helical" evidence="7">
    <location>
        <begin position="285"/>
        <end position="302"/>
    </location>
</feature>
<dbReference type="InterPro" id="IPR008978">
    <property type="entry name" value="HSP20-like_chaperone"/>
</dbReference>
<evidence type="ECO:0000256" key="7">
    <source>
        <dbReference type="SAM" id="Phobius"/>
    </source>
</evidence>
<dbReference type="PROSITE" id="PS01031">
    <property type="entry name" value="SHSP"/>
    <property type="match status" value="1"/>
</dbReference>
<evidence type="ECO:0000259" key="8">
    <source>
        <dbReference type="PROSITE" id="PS01031"/>
    </source>
</evidence>
<keyword evidence="3" id="KW-0611">Plant defense</keyword>
<dbReference type="GO" id="GO:0006952">
    <property type="term" value="P:defense response"/>
    <property type="evidence" value="ECO:0007669"/>
    <property type="project" value="UniProtKB-KW"/>
</dbReference>
<proteinExistence type="inferred from homology"/>
<accession>A0AAN9MGR0</accession>
<dbReference type="Pfam" id="PF00011">
    <property type="entry name" value="HSP20"/>
    <property type="match status" value="1"/>
</dbReference>
<evidence type="ECO:0000256" key="6">
    <source>
        <dbReference type="SAM" id="MobiDB-lite"/>
    </source>
</evidence>
<dbReference type="Proteomes" id="UP001374584">
    <property type="component" value="Unassembled WGS sequence"/>
</dbReference>
<feature type="compositionally biased region" description="Basic and acidic residues" evidence="6">
    <location>
        <begin position="135"/>
        <end position="164"/>
    </location>
</feature>
<dbReference type="PANTHER" id="PTHR43670:SF73">
    <property type="entry name" value="INACTIVE PROTEIN RESTRICTED TEV MOVEMENT 2-LIKE"/>
    <property type="match status" value="1"/>
</dbReference>
<evidence type="ECO:0000256" key="1">
    <source>
        <dbReference type="ARBA" id="ARBA00004162"/>
    </source>
</evidence>
<keyword evidence="2" id="KW-1003">Cell membrane</keyword>
<comment type="subcellular location">
    <subcellularLocation>
        <location evidence="1">Cell membrane</location>
        <topology evidence="1">Single-pass membrane protein</topology>
    </subcellularLocation>
</comment>
<keyword evidence="7" id="KW-0812">Transmembrane</keyword>
<dbReference type="EMBL" id="JAYMYR010000007">
    <property type="protein sequence ID" value="KAK7354271.1"/>
    <property type="molecule type" value="Genomic_DNA"/>
</dbReference>
<comment type="similarity">
    <text evidence="4 5">Belongs to the small heat shock protein (HSP20) family.</text>
</comment>
<dbReference type="InterPro" id="IPR002068">
    <property type="entry name" value="A-crystallin/Hsp20_dom"/>
</dbReference>
<evidence type="ECO:0000256" key="2">
    <source>
        <dbReference type="ARBA" id="ARBA00022475"/>
    </source>
</evidence>
<gene>
    <name evidence="9" type="ORF">VNO80_19730</name>
</gene>
<feature type="domain" description="SHSP" evidence="8">
    <location>
        <begin position="17"/>
        <end position="121"/>
    </location>
</feature>
<dbReference type="PANTHER" id="PTHR43670">
    <property type="entry name" value="HEAT SHOCK PROTEIN 26"/>
    <property type="match status" value="1"/>
</dbReference>
<feature type="compositionally biased region" description="Basic and acidic residues" evidence="6">
    <location>
        <begin position="180"/>
        <end position="241"/>
    </location>
</feature>
<dbReference type="AlphaFoldDB" id="A0AAN9MGR0"/>
<evidence type="ECO:0000313" key="9">
    <source>
        <dbReference type="EMBL" id="KAK7354271.1"/>
    </source>
</evidence>
<reference evidence="9 10" key="1">
    <citation type="submission" date="2024-01" db="EMBL/GenBank/DDBJ databases">
        <title>The genomes of 5 underutilized Papilionoideae crops provide insights into root nodulation and disease resistanc.</title>
        <authorList>
            <person name="Jiang F."/>
        </authorList>
    </citation>
    <scope>NUCLEOTIDE SEQUENCE [LARGE SCALE GENOMIC DNA]</scope>
    <source>
        <strain evidence="9">JINMINGXINNONG_FW02</strain>
        <tissue evidence="9">Leaves</tissue>
    </source>
</reference>
<name>A0AAN9MGR0_PHACN</name>
<protein>
    <recommendedName>
        <fullName evidence="8">SHSP domain-containing protein</fullName>
    </recommendedName>
</protein>
<dbReference type="Gene3D" id="2.60.40.790">
    <property type="match status" value="1"/>
</dbReference>
<dbReference type="CDD" id="cd06464">
    <property type="entry name" value="ACD_sHsps-like"/>
    <property type="match status" value="1"/>
</dbReference>
<feature type="compositionally biased region" description="Pro residues" evidence="6">
    <location>
        <begin position="109"/>
        <end position="119"/>
    </location>
</feature>
<dbReference type="GO" id="GO:0034605">
    <property type="term" value="P:cellular response to heat"/>
    <property type="evidence" value="ECO:0007669"/>
    <property type="project" value="TreeGrafter"/>
</dbReference>
<evidence type="ECO:0000313" key="10">
    <source>
        <dbReference type="Proteomes" id="UP001374584"/>
    </source>
</evidence>
<feature type="compositionally biased region" description="Basic and acidic residues" evidence="6">
    <location>
        <begin position="17"/>
        <end position="29"/>
    </location>
</feature>
<evidence type="ECO:0000256" key="5">
    <source>
        <dbReference type="RuleBase" id="RU003616"/>
    </source>
</evidence>
<evidence type="ECO:0000256" key="3">
    <source>
        <dbReference type="ARBA" id="ARBA00022821"/>
    </source>
</evidence>
<sequence length="318" mass="35960">MKMPLDERTNAQAAAEAVHEDFLPPSDWDRQQHSDTLILMLPGFRKEQLKVQVSNNRVLRLSGERKISENKWRRFRKDEPLSDSHDTSGINAKFEAGMLYVKLPKVIKPQPPPPPPPSPTQQEPSKPHQPTTTITDDKKQDAPQQHDDEKDPKEDKTEESKIEEQAPPPPQEPKEENEDSREMPQKEMSKVETEEKSRTSEAHETRETTQTAVKERKEGHEDSEKKVAESEVRTDNEKEMGKVIGSKKSQGSGSEGLSKTSVAKMNRSLDMISDMVLEVKKQNKVANLVVLVFLVLLIGLYIKSVVKSSFGGPKNQEL</sequence>
<feature type="compositionally biased region" description="Low complexity" evidence="6">
    <location>
        <begin position="242"/>
        <end position="259"/>
    </location>
</feature>
<keyword evidence="10" id="KW-1185">Reference proteome</keyword>
<keyword evidence="7" id="KW-0472">Membrane</keyword>
<feature type="region of interest" description="Disordered" evidence="6">
    <location>
        <begin position="1"/>
        <end position="29"/>
    </location>
</feature>